<dbReference type="SUPFAM" id="SSF56784">
    <property type="entry name" value="HAD-like"/>
    <property type="match status" value="1"/>
</dbReference>
<gene>
    <name evidence="6" type="ORF">EH165_01290</name>
</gene>
<evidence type="ECO:0000313" key="6">
    <source>
        <dbReference type="EMBL" id="AZI57003.1"/>
    </source>
</evidence>
<comment type="similarity">
    <text evidence="2">Belongs to the HAD-like hydrolase superfamily. CbbY/CbbZ/Gph/YieH family.</text>
</comment>
<dbReference type="InterPro" id="IPR051600">
    <property type="entry name" value="Beta-PGM-like"/>
</dbReference>
<dbReference type="InterPro" id="IPR006439">
    <property type="entry name" value="HAD-SF_hydro_IA"/>
</dbReference>
<evidence type="ECO:0000256" key="3">
    <source>
        <dbReference type="ARBA" id="ARBA00022723"/>
    </source>
</evidence>
<dbReference type="InterPro" id="IPR023214">
    <property type="entry name" value="HAD_sf"/>
</dbReference>
<evidence type="ECO:0000256" key="2">
    <source>
        <dbReference type="ARBA" id="ARBA00006171"/>
    </source>
</evidence>
<dbReference type="PANTHER" id="PTHR46193">
    <property type="entry name" value="6-PHOSPHOGLUCONATE PHOSPHATASE"/>
    <property type="match status" value="1"/>
</dbReference>
<dbReference type="PANTHER" id="PTHR46193:SF18">
    <property type="entry name" value="HEXITOL PHOSPHATASE B"/>
    <property type="match status" value="1"/>
</dbReference>
<keyword evidence="4" id="KW-0460">Magnesium</keyword>
<dbReference type="Gene3D" id="1.10.150.240">
    <property type="entry name" value="Putative phosphatase, domain 2"/>
    <property type="match status" value="1"/>
</dbReference>
<dbReference type="Pfam" id="PF13419">
    <property type="entry name" value="HAD_2"/>
    <property type="match status" value="1"/>
</dbReference>
<sequence length="237" mass="25510">MSPTHYDKHVNSVPAETDLPHAVLWDLDGTLIDSEHHWLTVQYALTDAHNAPWTEADSLASIGRALPDSARALRESGVDMPEPHIIDHLVDTVSELLKDGVTWMDGARKMLENLAAAGIPCALVTMSYRKIAEQVAAVAPKGAFRVIISGDDVEFGKPHPEPYLRAAAALGVKPEHCVAFEDSSAGVASAEAAGAKVVVLRGITKFPWRAGRSYVNSLASLNVQDVREIARGHVVDL</sequence>
<dbReference type="InterPro" id="IPR036412">
    <property type="entry name" value="HAD-like_sf"/>
</dbReference>
<keyword evidence="7" id="KW-1185">Reference proteome</keyword>
<dbReference type="AlphaFoldDB" id="A0A3G8ZI70"/>
<proteinExistence type="inferred from homology"/>
<dbReference type="OrthoDB" id="9797743at2"/>
<evidence type="ECO:0000256" key="4">
    <source>
        <dbReference type="ARBA" id="ARBA00022842"/>
    </source>
</evidence>
<dbReference type="InterPro" id="IPR023198">
    <property type="entry name" value="PGP-like_dom2"/>
</dbReference>
<dbReference type="CDD" id="cd07505">
    <property type="entry name" value="HAD_BPGM-like"/>
    <property type="match status" value="1"/>
</dbReference>
<dbReference type="KEGG" id="nak:EH165_01290"/>
<protein>
    <submittedName>
        <fullName evidence="6">HAD family phosphatase</fullName>
    </submittedName>
</protein>
<organism evidence="6 7">
    <name type="scientific">Nakamurella antarctica</name>
    <dbReference type="NCBI Taxonomy" id="1902245"/>
    <lineage>
        <taxon>Bacteria</taxon>
        <taxon>Bacillati</taxon>
        <taxon>Actinomycetota</taxon>
        <taxon>Actinomycetes</taxon>
        <taxon>Nakamurellales</taxon>
        <taxon>Nakamurellaceae</taxon>
        <taxon>Nakamurella</taxon>
    </lineage>
</organism>
<evidence type="ECO:0000256" key="1">
    <source>
        <dbReference type="ARBA" id="ARBA00001946"/>
    </source>
</evidence>
<dbReference type="EMBL" id="CP034170">
    <property type="protein sequence ID" value="AZI57003.1"/>
    <property type="molecule type" value="Genomic_DNA"/>
</dbReference>
<keyword evidence="3" id="KW-0479">Metal-binding</keyword>
<reference evidence="6 7" key="1">
    <citation type="submission" date="2018-11" db="EMBL/GenBank/DDBJ databases">
        <authorList>
            <person name="Da X."/>
        </authorList>
    </citation>
    <scope>NUCLEOTIDE SEQUENCE [LARGE SCALE GENOMIC DNA]</scope>
    <source>
        <strain evidence="6 7">S14-144</strain>
    </source>
</reference>
<dbReference type="SFLD" id="SFLDS00003">
    <property type="entry name" value="Haloacid_Dehalogenase"/>
    <property type="match status" value="1"/>
</dbReference>
<reference evidence="6 7" key="2">
    <citation type="submission" date="2018-12" db="EMBL/GenBank/DDBJ databases">
        <title>Nakamurella antarcticus sp. nov., isolated from Antarctica South Shetland Islands soil.</title>
        <authorList>
            <person name="Peng F."/>
        </authorList>
    </citation>
    <scope>NUCLEOTIDE SEQUENCE [LARGE SCALE GENOMIC DNA]</scope>
    <source>
        <strain evidence="6 7">S14-144</strain>
    </source>
</reference>
<dbReference type="GO" id="GO:0046872">
    <property type="term" value="F:metal ion binding"/>
    <property type="evidence" value="ECO:0007669"/>
    <property type="project" value="UniProtKB-KW"/>
</dbReference>
<accession>A0A3G8ZI70</accession>
<dbReference type="GO" id="GO:0003824">
    <property type="term" value="F:catalytic activity"/>
    <property type="evidence" value="ECO:0007669"/>
    <property type="project" value="UniProtKB-ARBA"/>
</dbReference>
<evidence type="ECO:0000313" key="7">
    <source>
        <dbReference type="Proteomes" id="UP000268084"/>
    </source>
</evidence>
<dbReference type="InterPro" id="IPR041492">
    <property type="entry name" value="HAD_2"/>
</dbReference>
<comment type="cofactor">
    <cofactor evidence="1">
        <name>Mg(2+)</name>
        <dbReference type="ChEBI" id="CHEBI:18420"/>
    </cofactor>
</comment>
<dbReference type="SFLD" id="SFLDG01129">
    <property type="entry name" value="C1.5:_HAD__Beta-PGM__Phosphata"/>
    <property type="match status" value="1"/>
</dbReference>
<dbReference type="NCBIfam" id="TIGR01509">
    <property type="entry name" value="HAD-SF-IA-v3"/>
    <property type="match status" value="1"/>
</dbReference>
<evidence type="ECO:0000256" key="5">
    <source>
        <dbReference type="ARBA" id="ARBA00023277"/>
    </source>
</evidence>
<dbReference type="Proteomes" id="UP000268084">
    <property type="component" value="Chromosome"/>
</dbReference>
<dbReference type="Gene3D" id="3.40.50.1000">
    <property type="entry name" value="HAD superfamily/HAD-like"/>
    <property type="match status" value="1"/>
</dbReference>
<keyword evidence="5" id="KW-0119">Carbohydrate metabolism</keyword>
<name>A0A3G8ZI70_9ACTN</name>